<dbReference type="RefSeq" id="WP_239265804.1">
    <property type="nucleotide sequence ID" value="NZ_JAKRCV010000062.1"/>
</dbReference>
<dbReference type="Gene3D" id="3.90.1310.10">
    <property type="entry name" value="Penicillin-binding protein 2a (Domain 2)"/>
    <property type="match status" value="1"/>
</dbReference>
<keyword evidence="15" id="KW-1185">Reference proteome</keyword>
<dbReference type="Pfam" id="PF00905">
    <property type="entry name" value="Transpeptidase"/>
    <property type="match status" value="1"/>
</dbReference>
<dbReference type="EMBL" id="JAKRCV010000062">
    <property type="protein sequence ID" value="MCG7323188.1"/>
    <property type="molecule type" value="Genomic_DNA"/>
</dbReference>
<evidence type="ECO:0000256" key="11">
    <source>
        <dbReference type="SAM" id="SignalP"/>
    </source>
</evidence>
<evidence type="ECO:0000256" key="5">
    <source>
        <dbReference type="ARBA" id="ARBA00022729"/>
    </source>
</evidence>
<feature type="signal peptide" evidence="11">
    <location>
        <begin position="1"/>
        <end position="19"/>
    </location>
</feature>
<dbReference type="Proteomes" id="UP001521931">
    <property type="component" value="Unassembled WGS sequence"/>
</dbReference>
<comment type="catalytic activity">
    <reaction evidence="9">
        <text>a beta-lactam + H2O = a substituted beta-amino acid</text>
        <dbReference type="Rhea" id="RHEA:20401"/>
        <dbReference type="ChEBI" id="CHEBI:15377"/>
        <dbReference type="ChEBI" id="CHEBI:35627"/>
        <dbReference type="ChEBI" id="CHEBI:140347"/>
        <dbReference type="EC" id="3.5.2.6"/>
    </reaction>
</comment>
<keyword evidence="7" id="KW-0472">Membrane</keyword>
<keyword evidence="6 9" id="KW-0378">Hydrolase</keyword>
<feature type="domain" description="Penicillin-binding protein transpeptidase" evidence="12">
    <location>
        <begin position="352"/>
        <end position="642"/>
    </location>
</feature>
<feature type="domain" description="Penicillin-binding protein dimerisation" evidence="13">
    <location>
        <begin position="147"/>
        <end position="309"/>
    </location>
</feature>
<evidence type="ECO:0000256" key="7">
    <source>
        <dbReference type="ARBA" id="ARBA00023136"/>
    </source>
</evidence>
<feature type="region of interest" description="Disordered" evidence="10">
    <location>
        <begin position="530"/>
        <end position="552"/>
    </location>
</feature>
<keyword evidence="5 11" id="KW-0732">Signal</keyword>
<dbReference type="Gene3D" id="3.40.710.10">
    <property type="entry name" value="DD-peptidase/beta-lactamase superfamily"/>
    <property type="match status" value="1"/>
</dbReference>
<organism evidence="14 15">
    <name type="scientific">Arsenicicoccus bolidensis</name>
    <dbReference type="NCBI Taxonomy" id="229480"/>
    <lineage>
        <taxon>Bacteria</taxon>
        <taxon>Bacillati</taxon>
        <taxon>Actinomycetota</taxon>
        <taxon>Actinomycetes</taxon>
        <taxon>Micrococcales</taxon>
        <taxon>Intrasporangiaceae</taxon>
        <taxon>Arsenicicoccus</taxon>
    </lineage>
</organism>
<comment type="caution">
    <text evidence="14">The sequence shown here is derived from an EMBL/GenBank/DDBJ whole genome shotgun (WGS) entry which is preliminary data.</text>
</comment>
<keyword evidence="8 9" id="KW-0046">Antibiotic resistance</keyword>
<protein>
    <recommendedName>
        <fullName evidence="4 9">Beta-lactamase</fullName>
        <ecNumber evidence="4 9">3.5.2.6</ecNumber>
    </recommendedName>
</protein>
<comment type="similarity">
    <text evidence="3 9">Belongs to the class-D beta-lactamase family.</text>
</comment>
<dbReference type="InterPro" id="IPR005311">
    <property type="entry name" value="PBP_dimer"/>
</dbReference>
<evidence type="ECO:0000256" key="10">
    <source>
        <dbReference type="SAM" id="MobiDB-lite"/>
    </source>
</evidence>
<dbReference type="PROSITE" id="PS00337">
    <property type="entry name" value="BETA_LACTAMASE_D"/>
    <property type="match status" value="1"/>
</dbReference>
<evidence type="ECO:0000259" key="13">
    <source>
        <dbReference type="Pfam" id="PF03717"/>
    </source>
</evidence>
<accession>A0ABS9Q7T9</accession>
<evidence type="ECO:0000256" key="3">
    <source>
        <dbReference type="ARBA" id="ARBA00007898"/>
    </source>
</evidence>
<dbReference type="PANTHER" id="PTHR30627:SF24">
    <property type="entry name" value="PENICILLIN-BINDING PROTEIN 4B"/>
    <property type="match status" value="1"/>
</dbReference>
<dbReference type="InterPro" id="IPR002137">
    <property type="entry name" value="Beta-lactam_class-D_AS"/>
</dbReference>
<dbReference type="SUPFAM" id="SSF56519">
    <property type="entry name" value="Penicillin binding protein dimerisation domain"/>
    <property type="match status" value="1"/>
</dbReference>
<dbReference type="EC" id="3.5.2.6" evidence="4 9"/>
<dbReference type="InterPro" id="IPR036138">
    <property type="entry name" value="PBP_dimer_sf"/>
</dbReference>
<evidence type="ECO:0000256" key="2">
    <source>
        <dbReference type="ARBA" id="ARBA00007171"/>
    </source>
</evidence>
<name>A0ABS9Q7T9_9MICO</name>
<dbReference type="InterPro" id="IPR001460">
    <property type="entry name" value="PCN-bd_Tpept"/>
</dbReference>
<dbReference type="SUPFAM" id="SSF56601">
    <property type="entry name" value="beta-lactamase/transpeptidase-like"/>
    <property type="match status" value="1"/>
</dbReference>
<feature type="compositionally biased region" description="Low complexity" evidence="10">
    <location>
        <begin position="534"/>
        <end position="552"/>
    </location>
</feature>
<dbReference type="InterPro" id="IPR050515">
    <property type="entry name" value="Beta-lactam/transpept"/>
</dbReference>
<evidence type="ECO:0000259" key="12">
    <source>
        <dbReference type="Pfam" id="PF00905"/>
    </source>
</evidence>
<feature type="chain" id="PRO_5046978301" description="Beta-lactamase" evidence="11">
    <location>
        <begin position="20"/>
        <end position="644"/>
    </location>
</feature>
<gene>
    <name evidence="14" type="ORF">MHL29_14995</name>
</gene>
<evidence type="ECO:0000313" key="14">
    <source>
        <dbReference type="EMBL" id="MCG7323188.1"/>
    </source>
</evidence>
<dbReference type="Pfam" id="PF03717">
    <property type="entry name" value="PBP_dimer"/>
    <property type="match status" value="1"/>
</dbReference>
<dbReference type="PROSITE" id="PS51257">
    <property type="entry name" value="PROKAR_LIPOPROTEIN"/>
    <property type="match status" value="1"/>
</dbReference>
<dbReference type="PANTHER" id="PTHR30627">
    <property type="entry name" value="PEPTIDOGLYCAN D,D-TRANSPEPTIDASE"/>
    <property type="match status" value="1"/>
</dbReference>
<evidence type="ECO:0000256" key="8">
    <source>
        <dbReference type="ARBA" id="ARBA00023251"/>
    </source>
</evidence>
<reference evidence="14 15" key="1">
    <citation type="submission" date="2022-02" db="EMBL/GenBank/DDBJ databases">
        <title>Uncovering new skin microbiome diversity through culturing and metagenomics.</title>
        <authorList>
            <person name="Conlan S."/>
            <person name="Deming C."/>
            <person name="Nisc Comparative Sequencing Program N."/>
            <person name="Segre J.A."/>
        </authorList>
    </citation>
    <scope>NUCLEOTIDE SEQUENCE [LARGE SCALE GENOMIC DNA]</scope>
    <source>
        <strain evidence="14 15">ACRQZ</strain>
    </source>
</reference>
<evidence type="ECO:0000256" key="1">
    <source>
        <dbReference type="ARBA" id="ARBA00004370"/>
    </source>
</evidence>
<dbReference type="InterPro" id="IPR012338">
    <property type="entry name" value="Beta-lactam/transpept-like"/>
</dbReference>
<evidence type="ECO:0000256" key="9">
    <source>
        <dbReference type="RuleBase" id="RU361140"/>
    </source>
</evidence>
<comment type="similarity">
    <text evidence="2">Belongs to the transpeptidase family.</text>
</comment>
<evidence type="ECO:0000256" key="6">
    <source>
        <dbReference type="ARBA" id="ARBA00022801"/>
    </source>
</evidence>
<comment type="subcellular location">
    <subcellularLocation>
        <location evidence="1">Membrane</location>
    </subcellularLocation>
</comment>
<sequence>MRRTTTSLAGAGAIAIALALGVAGCTSDTPAPQDVARQYAEGLARLDLAGVPLDGVDAATATTRLAALAEPLAGAKPQVSVRQAGPDEGESTTARLAVTWPGTGAKPWSYETTLPLVKRDGTWRAQWSPATVVAGAAEGDTIRAERTAARRGRVLGAGGAAIVQPRPVRRVGVDKATVTPEQALAAAPKVAAFAGLTDAAAYAARVKAAGPKAFVEAIVLRQGDPTLARLDALTTSTPGVGVVDAELPLAPTRTFAKPILGTVGEATAEIVERSTGAVAAGDVVGLSGLQQAQDATLRGTPGLTVSLVHAGTAKPVHSTEPVPGQDVTTTLDVARQTRAEQLLAGIKPASALVAVRPSTGEVVAAASGPGGQGYSTATLGKYAPGSTFKIVSALALLRGGVTPTTPVPCTPTLTVDGKPFENYDAYPADGLGQVPLSTAFAKSCNTAFIASRDKASGDALPRAAASLGLTATPSAGVPAYLGGVPAPGSQVEAGAEMIGQGEITASPLGMATVVASVVKGGPVTPRIVIPTNETGATTPSAGATPPTTATPSAATAQPVTAAEAGTLRALMRGVVTGGSGAALKDLPGEVIAKTGTAEFGTTTPPKLHAWMVAARGDLAVAVFVDEGEGGSRTAGPILKAYLQG</sequence>
<proteinExistence type="inferred from homology"/>
<evidence type="ECO:0000256" key="4">
    <source>
        <dbReference type="ARBA" id="ARBA00012865"/>
    </source>
</evidence>
<evidence type="ECO:0000313" key="15">
    <source>
        <dbReference type="Proteomes" id="UP001521931"/>
    </source>
</evidence>